<dbReference type="InterPro" id="IPR045851">
    <property type="entry name" value="AMP-bd_C_sf"/>
</dbReference>
<dbReference type="InterPro" id="IPR005914">
    <property type="entry name" value="Acac_CoA_synth"/>
</dbReference>
<evidence type="ECO:0000256" key="4">
    <source>
        <dbReference type="ARBA" id="ARBA00022840"/>
    </source>
</evidence>
<dbReference type="GO" id="GO:0005524">
    <property type="term" value="F:ATP binding"/>
    <property type="evidence" value="ECO:0007669"/>
    <property type="project" value="UniProtKB-KW"/>
</dbReference>
<organism evidence="8 9">
    <name type="scientific">Sulfobacillus acidophilus</name>
    <dbReference type="NCBI Taxonomy" id="53633"/>
    <lineage>
        <taxon>Bacteria</taxon>
        <taxon>Bacillati</taxon>
        <taxon>Bacillota</taxon>
        <taxon>Clostridia</taxon>
        <taxon>Eubacteriales</taxon>
        <taxon>Clostridiales Family XVII. Incertae Sedis</taxon>
        <taxon>Sulfobacillus</taxon>
    </lineage>
</organism>
<dbReference type="Proteomes" id="UP000241848">
    <property type="component" value="Unassembled WGS sequence"/>
</dbReference>
<keyword evidence="3" id="KW-0547">Nucleotide-binding</keyword>
<dbReference type="InterPro" id="IPR000873">
    <property type="entry name" value="AMP-dep_synth/lig_dom"/>
</dbReference>
<dbReference type="Pfam" id="PF00501">
    <property type="entry name" value="AMP-binding"/>
    <property type="match status" value="1"/>
</dbReference>
<dbReference type="Gene3D" id="3.40.50.12780">
    <property type="entry name" value="N-terminal domain of ligase-like"/>
    <property type="match status" value="1"/>
</dbReference>
<dbReference type="InterPro" id="IPR032387">
    <property type="entry name" value="ACAS_N"/>
</dbReference>
<protein>
    <submittedName>
        <fullName evidence="8">Acetoacetate--CoA ligase</fullName>
    </submittedName>
</protein>
<evidence type="ECO:0000313" key="8">
    <source>
        <dbReference type="EMBL" id="PSR23926.1"/>
    </source>
</evidence>
<dbReference type="Pfam" id="PF13193">
    <property type="entry name" value="AMP-binding_C"/>
    <property type="match status" value="1"/>
</dbReference>
<dbReference type="PROSITE" id="PS00455">
    <property type="entry name" value="AMP_BINDING"/>
    <property type="match status" value="1"/>
</dbReference>
<feature type="domain" description="AMP-binding enzyme C-terminal" evidence="6">
    <location>
        <begin position="535"/>
        <end position="608"/>
    </location>
</feature>
<dbReference type="GO" id="GO:0006629">
    <property type="term" value="P:lipid metabolic process"/>
    <property type="evidence" value="ECO:0007669"/>
    <property type="project" value="InterPro"/>
</dbReference>
<dbReference type="Gene3D" id="3.30.300.30">
    <property type="match status" value="1"/>
</dbReference>
<dbReference type="SUPFAM" id="SSF56801">
    <property type="entry name" value="Acetyl-CoA synthetase-like"/>
    <property type="match status" value="1"/>
</dbReference>
<evidence type="ECO:0000256" key="3">
    <source>
        <dbReference type="ARBA" id="ARBA00022741"/>
    </source>
</evidence>
<evidence type="ECO:0000259" key="5">
    <source>
        <dbReference type="Pfam" id="PF00501"/>
    </source>
</evidence>
<gene>
    <name evidence="8" type="ORF">C7B45_01175</name>
</gene>
<dbReference type="GO" id="GO:0030729">
    <property type="term" value="F:acetoacetate-CoA ligase activity"/>
    <property type="evidence" value="ECO:0007669"/>
    <property type="project" value="InterPro"/>
</dbReference>
<evidence type="ECO:0000256" key="1">
    <source>
        <dbReference type="ARBA" id="ARBA00006432"/>
    </source>
</evidence>
<dbReference type="PANTHER" id="PTHR42921">
    <property type="entry name" value="ACETOACETYL-COA SYNTHETASE"/>
    <property type="match status" value="1"/>
</dbReference>
<evidence type="ECO:0000313" key="9">
    <source>
        <dbReference type="Proteomes" id="UP000241848"/>
    </source>
</evidence>
<evidence type="ECO:0000259" key="6">
    <source>
        <dbReference type="Pfam" id="PF13193"/>
    </source>
</evidence>
<keyword evidence="4" id="KW-0067">ATP-binding</keyword>
<sequence>MTEPILWTPSSDRVAQSHLSRFLGWLRGQGHPFADYQELWEWSTSDLENFWEAVWHYFALPDRGDGPVLSSLKMPGARWFEGARVNYAEQLLPRFSSQETMLVSINERGGRQEYSRADVGREIGGLQAQMRRWGISSGDRVAAYLPNIPQTAIAFMAAAGMGAIWSVSSPDFGVASVIDRFRQLEPRLLFVVDGYWYNGTWYDRRNESAQIRDALPTVEHVITVSSEMVASSWMKEALSWEEAVQQPSDPIFLPLDFSHPLWVLYSSGTTGLPKPIVHGHGGMLLSHLVNIYFHLDVHPGDRFFWFSTTGWMMWNVSMSALLARAAVYLYDGSPAAAGMNTLWEMASRERLTVFGTSAAFLQQSMKAELHPRRDFDLSALTTIGSTGSPLSPEAFEWVYRDVKQDVWLAPASGGTDICGAFVGGCPLREVRLGEMQCRVLGARVEAFDPQGHSLVDAVGELVVTKPMPNMPLYLLGDADFSRYRESYFGPYPGIWRHGDWIRITPTGGAVIYGRSDSTINRYGVRMGSSDIYRAVDTVPQVDDSLVVDVEARGGQSFMPLFVKVRSGEVWDESLETAIRTAIRTRLSPRHVPDVIVNVPDIPKTLSGKKLEVPIKKILMGVPTARAVNLDAMANPESLAAYLDYARQWQDRLRPQNSVWFGDNDENGGHGQ</sequence>
<accession>A0A2T2WNX1</accession>
<evidence type="ECO:0000259" key="7">
    <source>
        <dbReference type="Pfam" id="PF16177"/>
    </source>
</evidence>
<comment type="similarity">
    <text evidence="1">Belongs to the ATP-dependent AMP-binding enzyme family.</text>
</comment>
<comment type="caution">
    <text evidence="8">The sequence shown here is derived from an EMBL/GenBank/DDBJ whole genome shotgun (WGS) entry which is preliminary data.</text>
</comment>
<dbReference type="AlphaFoldDB" id="A0A2T2WNX1"/>
<dbReference type="Pfam" id="PF16177">
    <property type="entry name" value="ACAS_N"/>
    <property type="match status" value="1"/>
</dbReference>
<proteinExistence type="inferred from homology"/>
<feature type="domain" description="AMP-dependent synthetase/ligase" evidence="5">
    <location>
        <begin position="104"/>
        <end position="467"/>
    </location>
</feature>
<dbReference type="PANTHER" id="PTHR42921:SF1">
    <property type="entry name" value="ACETOACETYL-COA SYNTHETASE"/>
    <property type="match status" value="1"/>
</dbReference>
<feature type="domain" description="Acetyl-coenzyme A synthetase N-terminal" evidence="7">
    <location>
        <begin position="36"/>
        <end position="89"/>
    </location>
</feature>
<evidence type="ECO:0000256" key="2">
    <source>
        <dbReference type="ARBA" id="ARBA00022598"/>
    </source>
</evidence>
<dbReference type="InterPro" id="IPR042099">
    <property type="entry name" value="ANL_N_sf"/>
</dbReference>
<dbReference type="EMBL" id="PXYV01000002">
    <property type="protein sequence ID" value="PSR23926.1"/>
    <property type="molecule type" value="Genomic_DNA"/>
</dbReference>
<dbReference type="NCBIfam" id="TIGR01217">
    <property type="entry name" value="ac_ac_CoA_syn"/>
    <property type="match status" value="1"/>
</dbReference>
<name>A0A2T2WNX1_9FIRM</name>
<dbReference type="InterPro" id="IPR025110">
    <property type="entry name" value="AMP-bd_C"/>
</dbReference>
<reference evidence="8 9" key="1">
    <citation type="journal article" date="2014" name="BMC Genomics">
        <title>Comparison of environmental and isolate Sulfobacillus genomes reveals diverse carbon, sulfur, nitrogen, and hydrogen metabolisms.</title>
        <authorList>
            <person name="Justice N.B."/>
            <person name="Norman A."/>
            <person name="Brown C.T."/>
            <person name="Singh A."/>
            <person name="Thomas B.C."/>
            <person name="Banfield J.F."/>
        </authorList>
    </citation>
    <scope>NUCLEOTIDE SEQUENCE [LARGE SCALE GENOMIC DNA]</scope>
    <source>
        <strain evidence="8">AMDSBA3</strain>
    </source>
</reference>
<dbReference type="InterPro" id="IPR020845">
    <property type="entry name" value="AMP-binding_CS"/>
</dbReference>
<dbReference type="NCBIfam" id="NF002937">
    <property type="entry name" value="PRK03584.1"/>
    <property type="match status" value="1"/>
</dbReference>
<keyword evidence="2 8" id="KW-0436">Ligase</keyword>